<protein>
    <submittedName>
        <fullName evidence="2">M15 family metallopeptidase</fullName>
    </submittedName>
</protein>
<evidence type="ECO:0000313" key="2">
    <source>
        <dbReference type="EMBL" id="NGZ77436.1"/>
    </source>
</evidence>
<dbReference type="PANTHER" id="PTHR34385">
    <property type="entry name" value="D-ALANYL-D-ALANINE CARBOXYPEPTIDASE"/>
    <property type="match status" value="1"/>
</dbReference>
<evidence type="ECO:0000259" key="1">
    <source>
        <dbReference type="Pfam" id="PF13539"/>
    </source>
</evidence>
<dbReference type="InterPro" id="IPR052179">
    <property type="entry name" value="DD-CPase-like"/>
</dbReference>
<dbReference type="CDD" id="cd14845">
    <property type="entry name" value="L-Ala-D-Glu_peptidase_like"/>
    <property type="match status" value="1"/>
</dbReference>
<dbReference type="InterPro" id="IPR009045">
    <property type="entry name" value="Zn_M74/Hedgehog-like"/>
</dbReference>
<organism evidence="2 3">
    <name type="scientific">Saccharibacillus alkalitolerans</name>
    <dbReference type="NCBI Taxonomy" id="2705290"/>
    <lineage>
        <taxon>Bacteria</taxon>
        <taxon>Bacillati</taxon>
        <taxon>Bacillota</taxon>
        <taxon>Bacilli</taxon>
        <taxon>Bacillales</taxon>
        <taxon>Paenibacillaceae</taxon>
        <taxon>Saccharibacillus</taxon>
    </lineage>
</organism>
<proteinExistence type="predicted"/>
<dbReference type="Pfam" id="PF13539">
    <property type="entry name" value="Peptidase_M15_4"/>
    <property type="match status" value="1"/>
</dbReference>
<reference evidence="2 3" key="1">
    <citation type="submission" date="2020-01" db="EMBL/GenBank/DDBJ databases">
        <title>Polyphasic characterisation and genomic insights into a novel alkali tolerant bacterium VR-M41.</title>
        <authorList>
            <person name="Vemuluri V.R."/>
        </authorList>
    </citation>
    <scope>NUCLEOTIDE SEQUENCE [LARGE SCALE GENOMIC DNA]</scope>
    <source>
        <strain evidence="2 3">VR-M41</strain>
    </source>
</reference>
<comment type="caution">
    <text evidence="2">The sequence shown here is derived from an EMBL/GenBank/DDBJ whole genome shotgun (WGS) entry which is preliminary data.</text>
</comment>
<dbReference type="PANTHER" id="PTHR34385:SF1">
    <property type="entry name" value="PEPTIDOGLYCAN L-ALANYL-D-GLUTAMATE ENDOPEPTIDASE CWLK"/>
    <property type="match status" value="1"/>
</dbReference>
<dbReference type="EMBL" id="JAAFGS010000008">
    <property type="protein sequence ID" value="NGZ77436.1"/>
    <property type="molecule type" value="Genomic_DNA"/>
</dbReference>
<dbReference type="InterPro" id="IPR039561">
    <property type="entry name" value="Peptidase_M15C"/>
</dbReference>
<keyword evidence="3" id="KW-1185">Reference proteome</keyword>
<dbReference type="Proteomes" id="UP000800303">
    <property type="component" value="Unassembled WGS sequence"/>
</dbReference>
<dbReference type="Gene3D" id="3.30.1380.10">
    <property type="match status" value="1"/>
</dbReference>
<sequence>MPLAIFLLLLLAAWKALAFFGFVPDETREDARLVGLHPEVRAKADTLIRQAADKGIEVVITSGFRSAEEQDRLYRQGREDPGNIVTNARGGQSYHNYGLAVDFALRDEAGKIVWDMERDGNGSGRSDWMEVVDLAKAFGFEWGGDWSNFRDYPHLQMDFGYTLRQLQNGKYPKGSIIEEAQEQQRD</sequence>
<gene>
    <name evidence="2" type="ORF">GYN08_19280</name>
</gene>
<accession>A0ABX0F8Z9</accession>
<dbReference type="SUPFAM" id="SSF55166">
    <property type="entry name" value="Hedgehog/DD-peptidase"/>
    <property type="match status" value="1"/>
</dbReference>
<evidence type="ECO:0000313" key="3">
    <source>
        <dbReference type="Proteomes" id="UP000800303"/>
    </source>
</evidence>
<feature type="domain" description="Peptidase M15C" evidence="1">
    <location>
        <begin position="88"/>
        <end position="157"/>
    </location>
</feature>
<name>A0ABX0F8Z9_9BACL</name>